<dbReference type="Proteomes" id="UP001529510">
    <property type="component" value="Unassembled WGS sequence"/>
</dbReference>
<dbReference type="Gene3D" id="3.10.10.10">
    <property type="entry name" value="HIV Type 1 Reverse Transcriptase, subunit A, domain 1"/>
    <property type="match status" value="1"/>
</dbReference>
<dbReference type="Pfam" id="PF00078">
    <property type="entry name" value="RVT_1"/>
    <property type="match status" value="1"/>
</dbReference>
<comment type="caution">
    <text evidence="5">The sequence shown here is derived from an EMBL/GenBank/DDBJ whole genome shotgun (WGS) entry which is preliminary data.</text>
</comment>
<feature type="domain" description="Integrase catalytic" evidence="4">
    <location>
        <begin position="1210"/>
        <end position="1382"/>
    </location>
</feature>
<protein>
    <recommendedName>
        <fullName evidence="2">ribonuclease H</fullName>
        <ecNumber evidence="2">3.1.26.4</ecNumber>
    </recommendedName>
</protein>
<dbReference type="Pfam" id="PF17919">
    <property type="entry name" value="RT_RNaseH_2"/>
    <property type="match status" value="1"/>
</dbReference>
<dbReference type="CDD" id="cd00303">
    <property type="entry name" value="retropepsin_like"/>
    <property type="match status" value="1"/>
</dbReference>
<dbReference type="EC" id="3.1.26.4" evidence="2"/>
<accession>A0ABD0MSU2</accession>
<proteinExistence type="inferred from homology"/>
<dbReference type="PANTHER" id="PTHR33064">
    <property type="entry name" value="POL PROTEIN"/>
    <property type="match status" value="1"/>
</dbReference>
<dbReference type="InterPro" id="IPR043128">
    <property type="entry name" value="Rev_trsase/Diguanyl_cyclase"/>
</dbReference>
<feature type="non-terminal residue" evidence="5">
    <location>
        <position position="1531"/>
    </location>
</feature>
<evidence type="ECO:0000313" key="5">
    <source>
        <dbReference type="EMBL" id="KAL0153092.1"/>
    </source>
</evidence>
<sequence length="1531" mass="169600">MANTHRAPKQWCLTKVETVNSFENWRQNLVYTLSLDTEFAPFLVDGECWEKKTRASPFRGFTDDDADVPTAQWHTHQQKVSMLELMLGQITNYCPVISRNTVVKNSTCIDQIWQTIRLHYGFRSTGAHFIDFAAIKLESNEGPEDLYQRLMAFVEDNLLRRDSGITHGGEAILEDEELSPRIENFIVLTWLHLIHSDLPKLVKQRYGTELRSLTLASIKPEISQALCSLLDELQSSEDARAMRSAVSNPPRQKLASLGRSRKSCPLCKEAHRPDNHFFSKCPFLPLPDKAFIARARQVADSPCLSDGESEDDSENISCNPKAVQRVHIMQSPCLEAFHGHVPVRLTIDSGATGNMIRAACATKLGLRVSSSTQSAHQADGSSPLKVVGETHTHFQRDGHMLFFDGLVVENLDSDILAGIPFMECNDISIRPAKHQVCVGSDIYEYGTNRTCGDRHAIRRAHVLRATSSHTVWPGDFVELELPAELAEVNEELAVEPHEDCTHWFAPSLFVGVSGKIRIPNLTDAPQGIRKHDHVCRVRMTYIPEPHTEQVQLEVSQAAARKPFHREFDEVFSPQFRGYNGAAGPFQARVNMGPVQPPQRKGRVPQYSRGQLQELQAQFDALESLGVFRKPEDIDVDVEYVNPSFLVKKSNGGFRLVTAFADVGRYSKPQPSLMPNVDATLRLIAQWRYIIATDLTKAFYQIPLSKSSMKYCGVVTPFKGVCVYARCAMGMPGSETALEELTCRILGDLLEQGRVAKIVDDLYCGADTLEDLLAVWKQVLVALQVCNLCLYPSKTIVAPIQTNILGWVWSQGTIRASLHRIATLASCPPPPTVSGLRSFIGAYKVLARVLKGCVSILAPFDNMVAGGESTAAIVWSDELLQCFQRAQQALSTSCAVTIPRPDDQLWIVTDGALRDPGLGATMYVTRGEKLLVAGHFSAKLRKNQIDWLPCEIEALAIAAALKHFGPYIIQSSQKACVLTDSKPCVQAFEKLCRGEFSASPRVTTFLSAASRFQVSVRHVAGAAILPSDYASRHAAQCDSPVCQVCSFVRESLVSVVCRTDIYVADILRGAQKVPFANRATWVSIQAECPDLRRVRAHLRQGTRPSKRVTNVKDVKRYMNTVTLANDGLLVVRRNTPLSNIAECIVVPRSVLHGLLMSLHIRLDHPSAHKSRLVVGRYFYALDLDSAIQLTSKGCHQCAALARSPVFAVEQSSCNPPETVGSTFAADVLKREHQLILVVHECVTSFTAALLIDDKRKESLRDGIVRLCIGLRPLDGPFAIVRTDPAPGFSALAKDTVLTQYRLAIEVGNAKNVYVTIAVARLNSRIRSRGMSAREMLLQRDQFSLEQLLVHDQELIALQHAQRLANHPHSVKAEAPLSRHAPVPDICPGDLVYLYSDRNKSQARSRYLVLSLDGTWCNIRKFTGSQLRHASYRVRLTDCYKVDSFPSVAGPCDNAVASESEEECEMPFVAPPSEPDIPLAIATPASPPRADCSRRPGDRTVSPCQVPCRELASLSAVPVQAPRRSGRLCRLPE</sequence>
<dbReference type="Gene3D" id="2.40.70.10">
    <property type="entry name" value="Acid Proteases"/>
    <property type="match status" value="1"/>
</dbReference>
<evidence type="ECO:0000256" key="2">
    <source>
        <dbReference type="ARBA" id="ARBA00012180"/>
    </source>
</evidence>
<reference evidence="5 6" key="1">
    <citation type="submission" date="2024-05" db="EMBL/GenBank/DDBJ databases">
        <title>Genome sequencing and assembly of Indian major carp, Cirrhinus mrigala (Hamilton, 1822).</title>
        <authorList>
            <person name="Mohindra V."/>
            <person name="Chowdhury L.M."/>
            <person name="Lal K."/>
            <person name="Jena J.K."/>
        </authorList>
    </citation>
    <scope>NUCLEOTIDE SEQUENCE [LARGE SCALE GENOMIC DNA]</scope>
    <source>
        <strain evidence="5">CM1030</strain>
        <tissue evidence="5">Blood</tissue>
    </source>
</reference>
<dbReference type="InterPro" id="IPR021109">
    <property type="entry name" value="Peptidase_aspartic_dom_sf"/>
</dbReference>
<dbReference type="Gene3D" id="3.30.70.270">
    <property type="match status" value="2"/>
</dbReference>
<evidence type="ECO:0000313" key="6">
    <source>
        <dbReference type="Proteomes" id="UP001529510"/>
    </source>
</evidence>
<dbReference type="EMBL" id="JAMKFB020000144">
    <property type="protein sequence ID" value="KAL0153092.1"/>
    <property type="molecule type" value="Genomic_DNA"/>
</dbReference>
<dbReference type="PROSITE" id="PS50994">
    <property type="entry name" value="INTEGRASE"/>
    <property type="match status" value="1"/>
</dbReference>
<dbReference type="InterPro" id="IPR001584">
    <property type="entry name" value="Integrase_cat-core"/>
</dbReference>
<dbReference type="GO" id="GO:0004523">
    <property type="term" value="F:RNA-DNA hybrid ribonuclease activity"/>
    <property type="evidence" value="ECO:0007669"/>
    <property type="project" value="UniProtKB-EC"/>
</dbReference>
<evidence type="ECO:0000256" key="1">
    <source>
        <dbReference type="ARBA" id="ARBA00010879"/>
    </source>
</evidence>
<dbReference type="SUPFAM" id="SSF56672">
    <property type="entry name" value="DNA/RNA polymerases"/>
    <property type="match status" value="1"/>
</dbReference>
<dbReference type="Pfam" id="PF13650">
    <property type="entry name" value="Asp_protease_2"/>
    <property type="match status" value="1"/>
</dbReference>
<dbReference type="PANTHER" id="PTHR33064:SF37">
    <property type="entry name" value="RIBONUCLEASE H"/>
    <property type="match status" value="1"/>
</dbReference>
<evidence type="ECO:0000256" key="3">
    <source>
        <dbReference type="SAM" id="MobiDB-lite"/>
    </source>
</evidence>
<gene>
    <name evidence="5" type="ORF">M9458_051586</name>
</gene>
<dbReference type="InterPro" id="IPR051320">
    <property type="entry name" value="Viral_Replic_Matur_Polypro"/>
</dbReference>
<name>A0ABD0MSU2_CIRMR</name>
<dbReference type="InterPro" id="IPR043502">
    <property type="entry name" value="DNA/RNA_pol_sf"/>
</dbReference>
<comment type="similarity">
    <text evidence="1">Belongs to the beta type-B retroviral polymerase family. HERV class-II K(HML-2) pol subfamily.</text>
</comment>
<dbReference type="InterPro" id="IPR041577">
    <property type="entry name" value="RT_RNaseH_2"/>
</dbReference>
<evidence type="ECO:0000259" key="4">
    <source>
        <dbReference type="PROSITE" id="PS50994"/>
    </source>
</evidence>
<keyword evidence="6" id="KW-1185">Reference proteome</keyword>
<feature type="region of interest" description="Disordered" evidence="3">
    <location>
        <begin position="1479"/>
        <end position="1499"/>
    </location>
</feature>
<dbReference type="SUPFAM" id="SSF50630">
    <property type="entry name" value="Acid proteases"/>
    <property type="match status" value="1"/>
</dbReference>
<dbReference type="InterPro" id="IPR000477">
    <property type="entry name" value="RT_dom"/>
</dbReference>
<organism evidence="5 6">
    <name type="scientific">Cirrhinus mrigala</name>
    <name type="common">Mrigala</name>
    <dbReference type="NCBI Taxonomy" id="683832"/>
    <lineage>
        <taxon>Eukaryota</taxon>
        <taxon>Metazoa</taxon>
        <taxon>Chordata</taxon>
        <taxon>Craniata</taxon>
        <taxon>Vertebrata</taxon>
        <taxon>Euteleostomi</taxon>
        <taxon>Actinopterygii</taxon>
        <taxon>Neopterygii</taxon>
        <taxon>Teleostei</taxon>
        <taxon>Ostariophysi</taxon>
        <taxon>Cypriniformes</taxon>
        <taxon>Cyprinidae</taxon>
        <taxon>Labeoninae</taxon>
        <taxon>Labeonini</taxon>
        <taxon>Cirrhinus</taxon>
    </lineage>
</organism>